<accession>A0A242JZ34</accession>
<dbReference type="Pfam" id="PF03382">
    <property type="entry name" value="DUF285"/>
    <property type="match status" value="1"/>
</dbReference>
<protein>
    <recommendedName>
        <fullName evidence="4">WxL domain-containing protein</fullName>
    </recommendedName>
</protein>
<dbReference type="AlphaFoldDB" id="A0A242JZ34"/>
<gene>
    <name evidence="2" type="ORF">A5844_002180</name>
</gene>
<evidence type="ECO:0000313" key="3">
    <source>
        <dbReference type="Proteomes" id="UP000194933"/>
    </source>
</evidence>
<dbReference type="EMBL" id="NGMO01000003">
    <property type="protein sequence ID" value="OTP10480.1"/>
    <property type="molecule type" value="Genomic_DNA"/>
</dbReference>
<proteinExistence type="predicted"/>
<feature type="region of interest" description="Disordered" evidence="1">
    <location>
        <begin position="82"/>
        <end position="188"/>
    </location>
</feature>
<organism evidence="2 3">
    <name type="scientific">Candidatus Enterococcus wittei</name>
    <dbReference type="NCBI Taxonomy" id="1987383"/>
    <lineage>
        <taxon>Bacteria</taxon>
        <taxon>Bacillati</taxon>
        <taxon>Bacillota</taxon>
        <taxon>Bacilli</taxon>
        <taxon>Lactobacillales</taxon>
        <taxon>Enterococcaceae</taxon>
        <taxon>Enterococcus</taxon>
    </lineage>
</organism>
<comment type="caution">
    <text evidence="2">The sequence shown here is derived from an EMBL/GenBank/DDBJ whole genome shotgun (WGS) entry which is preliminary data.</text>
</comment>
<dbReference type="RefSeq" id="WP_179190591.1">
    <property type="nucleotide sequence ID" value="NZ_NGMO01000003.1"/>
</dbReference>
<reference evidence="2 3" key="1">
    <citation type="submission" date="2017-05" db="EMBL/GenBank/DDBJ databases">
        <title>The Genome Sequence of Enterococcus sp. 10A9_DIV0425.</title>
        <authorList>
            <consortium name="The Broad Institute Genomics Platform"/>
            <consortium name="The Broad Institute Genomic Center for Infectious Diseases"/>
            <person name="Earl A."/>
            <person name="Manson A."/>
            <person name="Schwartman J."/>
            <person name="Gilmore M."/>
            <person name="Abouelleil A."/>
            <person name="Cao P."/>
            <person name="Chapman S."/>
            <person name="Cusick C."/>
            <person name="Shea T."/>
            <person name="Young S."/>
            <person name="Neafsey D."/>
            <person name="Nusbaum C."/>
            <person name="Birren B."/>
        </authorList>
    </citation>
    <scope>NUCLEOTIDE SEQUENCE [LARGE SCALE GENOMIC DNA]</scope>
    <source>
        <strain evidence="2 3">10A9_DIV0425</strain>
    </source>
</reference>
<feature type="compositionally biased region" description="Low complexity" evidence="1">
    <location>
        <begin position="109"/>
        <end position="120"/>
    </location>
</feature>
<evidence type="ECO:0000313" key="2">
    <source>
        <dbReference type="EMBL" id="OTP10480.1"/>
    </source>
</evidence>
<dbReference type="NCBIfam" id="TIGR02167">
    <property type="entry name" value="Liste_lipo_26"/>
    <property type="match status" value="1"/>
</dbReference>
<dbReference type="Proteomes" id="UP000194933">
    <property type="component" value="Unassembled WGS sequence"/>
</dbReference>
<feature type="compositionally biased region" description="Polar residues" evidence="1">
    <location>
        <begin position="129"/>
        <end position="156"/>
    </location>
</feature>
<feature type="compositionally biased region" description="Basic and acidic residues" evidence="1">
    <location>
        <begin position="160"/>
        <end position="181"/>
    </location>
</feature>
<dbReference type="SUPFAM" id="SSF52047">
    <property type="entry name" value="RNI-like"/>
    <property type="match status" value="1"/>
</dbReference>
<dbReference type="STRING" id="1987383.A5844_002180"/>
<evidence type="ECO:0008006" key="4">
    <source>
        <dbReference type="Google" id="ProtNLM"/>
    </source>
</evidence>
<feature type="compositionally biased region" description="Polar residues" evidence="1">
    <location>
        <begin position="82"/>
        <end position="108"/>
    </location>
</feature>
<keyword evidence="3" id="KW-1185">Reference proteome</keyword>
<evidence type="ECO:0000256" key="1">
    <source>
        <dbReference type="SAM" id="MobiDB-lite"/>
    </source>
</evidence>
<dbReference type="InterPro" id="IPR032675">
    <property type="entry name" value="LRR_dom_sf"/>
</dbReference>
<sequence length="718" mass="79631">MKNLVRFCSTIILGSQVLVATDVLAKTDSSIDIQAMRQFSEEEQKNILNQLSPIENRQNKNSNLQKDLVTIPEPATAQTMYHSMTQSSNQENHQLDSMSNSSDIPTNTTENSNDVVSDSSEVTKDTTEETNNAVSDSSDIPTDTTEDSNSVTSETFAQKVEGESDKASGNAKTEKPKRLSDRTVPSSNTKAIDGWRYREEEGHAIIEWYEGSDTDIVIPDRLNNLPTKLEVLDGYMFFNNEEVTSIRLAGTVGLVETTLDFQDSEGGFDRTRLPKLETLDLRGLDVSNITSMINLFKFSNAKTINITGWDTSKLTNMSGLFWATNKLETVLGLETLNTSQVVNMDFMFAGSNVKNLTGLENWNVSNVEEASLMFSEAHKLEYLNLSNWKLLKLKKADQIFRGTANLSVLDLTNWEVSEGFKNSIEPLDPGNAGYLVPLMVLTNNDLVLDKINGFPQRRPRQLNLDANGGQFSGNVSKVYYFTLAIKPDRLNMDLVKEFAQQNHPTKSGATFENWLDDKGNLLENVTDIFSILDTTFKAQWNRVAGPNAPGGSFKPLPDSTSKLGLYYLPNKFSIPTTQLNNKGEQVIPLVDGNNFHIGIKDQQSNSSWQLNAQLVWQTPGLDSSYIQSKNANGQVHKNKNDGQSAVQDTDFELTTEVTGQTNLQIGETEVAVMQGGQGARDAVYDYALGQAELVLPEVKNVQANQYTGNVNWNLIKAP</sequence>
<dbReference type="InterPro" id="IPR005046">
    <property type="entry name" value="DUF285"/>
</dbReference>
<dbReference type="Gene3D" id="3.80.10.10">
    <property type="entry name" value="Ribonuclease Inhibitor"/>
    <property type="match status" value="1"/>
</dbReference>
<dbReference type="InterPro" id="IPR011889">
    <property type="entry name" value="Liste_lipo_26"/>
</dbReference>
<name>A0A242JZ34_9ENTE</name>